<reference evidence="2 3" key="2">
    <citation type="journal article" date="2020" name="Int. J. Syst. Evol. Microbiol.">
        <title>Sulfuracidifex tepidarius gen. nov., sp. nov. and transfer of Sulfolobus metallicus Huber and Stetter 1992 to the genus Sulfuracidifex as Sulfuracidifex metallicus comb. nov.</title>
        <authorList>
            <person name="Itoh T."/>
            <person name="Miura T."/>
            <person name="Sakai H.D."/>
            <person name="Kato S."/>
            <person name="Ohkuma M."/>
            <person name="Takashina T."/>
        </authorList>
    </citation>
    <scope>NUCLEOTIDE SEQUENCE</scope>
    <source>
        <strain evidence="1 3">IC-006</strain>
        <strain evidence="2">IC-007</strain>
    </source>
</reference>
<dbReference type="EMBL" id="AP018929">
    <property type="protein sequence ID" value="BBG24107.1"/>
    <property type="molecule type" value="Genomic_DNA"/>
</dbReference>
<name>A0A510E2Y3_9CREN</name>
<gene>
    <name evidence="1" type="ORF">IC006_1409</name>
    <name evidence="2" type="ORF">IC007_1384</name>
</gene>
<accession>A0A510DV99</accession>
<proteinExistence type="predicted"/>
<keyword evidence="3" id="KW-1185">Reference proteome</keyword>
<accession>A0A510E2Y3</accession>
<evidence type="ECO:0000313" key="4">
    <source>
        <dbReference type="Proteomes" id="UP000325030"/>
    </source>
</evidence>
<evidence type="ECO:0000313" key="1">
    <source>
        <dbReference type="EMBL" id="BBG24107.1"/>
    </source>
</evidence>
<sequence length="58" mass="6047">MQTCPMCGAKLTEGLSYCEACGADISIYDQVSDLLPALKGEGSLRSQGLHPFTGATPL</sequence>
<dbReference type="Proteomes" id="UP000322983">
    <property type="component" value="Chromosome"/>
</dbReference>
<reference evidence="4" key="1">
    <citation type="submission" date="2018-09" db="EMBL/GenBank/DDBJ databases">
        <title>Complete Genome Sequencing of Sulfolobus sp. JCM 16834.</title>
        <authorList>
            <person name="Kato S."/>
            <person name="Itoh T."/>
            <person name="Ohkuma M."/>
        </authorList>
    </citation>
    <scope>NUCLEOTIDE SEQUENCE [LARGE SCALE GENOMIC DNA]</scope>
    <source>
        <strain evidence="4">IC-007</strain>
    </source>
</reference>
<dbReference type="AlphaFoldDB" id="A0A510E2Y3"/>
<dbReference type="KEGG" id="step:IC006_1409"/>
<dbReference type="EMBL" id="AP018930">
    <property type="protein sequence ID" value="BBG26862.1"/>
    <property type="molecule type" value="Genomic_DNA"/>
</dbReference>
<evidence type="ECO:0000313" key="2">
    <source>
        <dbReference type="EMBL" id="BBG26862.1"/>
    </source>
</evidence>
<evidence type="ECO:0008006" key="5">
    <source>
        <dbReference type="Google" id="ProtNLM"/>
    </source>
</evidence>
<organism evidence="2 4">
    <name type="scientific">Sulfuracidifex tepidarius</name>
    <dbReference type="NCBI Taxonomy" id="1294262"/>
    <lineage>
        <taxon>Archaea</taxon>
        <taxon>Thermoproteota</taxon>
        <taxon>Thermoprotei</taxon>
        <taxon>Sulfolobales</taxon>
        <taxon>Sulfolobaceae</taxon>
        <taxon>Sulfuracidifex</taxon>
    </lineage>
</organism>
<evidence type="ECO:0000313" key="3">
    <source>
        <dbReference type="Proteomes" id="UP000322983"/>
    </source>
</evidence>
<protein>
    <recommendedName>
        <fullName evidence="5">Zinc-ribbon domain-containing protein</fullName>
    </recommendedName>
</protein>
<dbReference type="Proteomes" id="UP000325030">
    <property type="component" value="Chromosome"/>
</dbReference>